<name>A0A8J5QFT3_9ASCO</name>
<evidence type="ECO:0000313" key="2">
    <source>
        <dbReference type="EMBL" id="KAG7660371.1"/>
    </source>
</evidence>
<dbReference type="GeneID" id="73472920"/>
<sequence length="172" mass="19443">MNSESKNNRSLLDSIDNLEKVTSKYSTEEKESRFNAFKSQPQVSQAAPEALFDNSLSKLINISSAVEPGNHFECLIKNLYETMLKSQKEENEQQLTLPIGDPAEYCLTKIDISVSNSLDNAVSSDEDMASEDNLKPKQTRRRLSNSVKDFLEIHEQENEEEAADGDKPRKLE</sequence>
<dbReference type="AlphaFoldDB" id="A0A8J5QFT3"/>
<evidence type="ECO:0000313" key="3">
    <source>
        <dbReference type="Proteomes" id="UP000694255"/>
    </source>
</evidence>
<gene>
    <name evidence="2" type="ORF">J8A68_006121</name>
</gene>
<dbReference type="EMBL" id="JAGSYN010000317">
    <property type="protein sequence ID" value="KAG7660371.1"/>
    <property type="molecule type" value="Genomic_DNA"/>
</dbReference>
<dbReference type="Proteomes" id="UP000694255">
    <property type="component" value="Unassembled WGS sequence"/>
</dbReference>
<keyword evidence="3" id="KW-1185">Reference proteome</keyword>
<organism evidence="2 3">
    <name type="scientific">[Candida] subhashii</name>
    <dbReference type="NCBI Taxonomy" id="561895"/>
    <lineage>
        <taxon>Eukaryota</taxon>
        <taxon>Fungi</taxon>
        <taxon>Dikarya</taxon>
        <taxon>Ascomycota</taxon>
        <taxon>Saccharomycotina</taxon>
        <taxon>Pichiomycetes</taxon>
        <taxon>Debaryomycetaceae</taxon>
        <taxon>Spathaspora</taxon>
    </lineage>
</organism>
<reference evidence="2 3" key="1">
    <citation type="journal article" date="2021" name="DNA Res.">
        <title>Genome analysis of Candida subhashii reveals its hybrid nature and dual mitochondrial genome conformations.</title>
        <authorList>
            <person name="Mixao V."/>
            <person name="Hegedusova E."/>
            <person name="Saus E."/>
            <person name="Pryszcz L.P."/>
            <person name="Cillingova A."/>
            <person name="Nosek J."/>
            <person name="Gabaldon T."/>
        </authorList>
    </citation>
    <scope>NUCLEOTIDE SEQUENCE [LARGE SCALE GENOMIC DNA]</scope>
    <source>
        <strain evidence="2 3">CBS 10753</strain>
    </source>
</reference>
<dbReference type="OrthoDB" id="4026277at2759"/>
<feature type="non-terminal residue" evidence="2">
    <location>
        <position position="172"/>
    </location>
</feature>
<protein>
    <submittedName>
        <fullName evidence="2">Uncharacterized protein</fullName>
    </submittedName>
</protein>
<dbReference type="RefSeq" id="XP_049260605.1">
    <property type="nucleotide sequence ID" value="XM_049410261.1"/>
</dbReference>
<evidence type="ECO:0000256" key="1">
    <source>
        <dbReference type="SAM" id="MobiDB-lite"/>
    </source>
</evidence>
<proteinExistence type="predicted"/>
<comment type="caution">
    <text evidence="2">The sequence shown here is derived from an EMBL/GenBank/DDBJ whole genome shotgun (WGS) entry which is preliminary data.</text>
</comment>
<accession>A0A8J5QFT3</accession>
<feature type="region of interest" description="Disordered" evidence="1">
    <location>
        <begin position="121"/>
        <end position="172"/>
    </location>
</feature>